<feature type="region of interest" description="Disordered" evidence="1">
    <location>
        <begin position="1"/>
        <end position="31"/>
    </location>
</feature>
<reference evidence="2" key="1">
    <citation type="submission" date="2016-05" db="EMBL/GenBank/DDBJ databases">
        <authorList>
            <person name="Lavstsen T."/>
            <person name="Jespersen J.S."/>
        </authorList>
    </citation>
    <scope>NUCLEOTIDE SEQUENCE</scope>
    <source>
        <tissue evidence="2">Brain</tissue>
    </source>
</reference>
<proteinExistence type="predicted"/>
<dbReference type="AlphaFoldDB" id="A0A1A8NPU8"/>
<feature type="compositionally biased region" description="Polar residues" evidence="1">
    <location>
        <begin position="1"/>
        <end position="22"/>
    </location>
</feature>
<dbReference type="EMBL" id="HAEG01004192">
    <property type="protein sequence ID" value="SBR71011.1"/>
    <property type="molecule type" value="Transcribed_RNA"/>
</dbReference>
<feature type="non-terminal residue" evidence="2">
    <location>
        <position position="67"/>
    </location>
</feature>
<protein>
    <submittedName>
        <fullName evidence="2">Collagen, type VI, alpha 1</fullName>
    </submittedName>
</protein>
<organism evidence="2">
    <name type="scientific">Nothobranchius pienaari</name>
    <dbReference type="NCBI Taxonomy" id="704102"/>
    <lineage>
        <taxon>Eukaryota</taxon>
        <taxon>Metazoa</taxon>
        <taxon>Chordata</taxon>
        <taxon>Craniata</taxon>
        <taxon>Vertebrata</taxon>
        <taxon>Euteleostomi</taxon>
        <taxon>Actinopterygii</taxon>
        <taxon>Neopterygii</taxon>
        <taxon>Teleostei</taxon>
        <taxon>Neoteleostei</taxon>
        <taxon>Acanthomorphata</taxon>
        <taxon>Ovalentaria</taxon>
        <taxon>Atherinomorphae</taxon>
        <taxon>Cyprinodontiformes</taxon>
        <taxon>Nothobranchiidae</taxon>
        <taxon>Nothobranchius</taxon>
    </lineage>
</organism>
<sequence length="67" mass="7356">PSATCSASQTTPLCSVGSSTKPSPAGSLCHKNKQKDHQFDFFRPIMNIQSHSFTMCPVTRKPKEMSQ</sequence>
<keyword evidence="2" id="KW-0176">Collagen</keyword>
<gene>
    <name evidence="2" type="primary">COL6A1</name>
</gene>
<accession>A0A1A8NPU8</accession>
<reference evidence="2" key="2">
    <citation type="submission" date="2016-06" db="EMBL/GenBank/DDBJ databases">
        <title>The genome of a short-lived fish provides insights into sex chromosome evolution and the genetic control of aging.</title>
        <authorList>
            <person name="Reichwald K."/>
            <person name="Felder M."/>
            <person name="Petzold A."/>
            <person name="Koch P."/>
            <person name="Groth M."/>
            <person name="Platzer M."/>
        </authorList>
    </citation>
    <scope>NUCLEOTIDE SEQUENCE</scope>
    <source>
        <tissue evidence="2">Brain</tissue>
    </source>
</reference>
<name>A0A1A8NPU8_9TELE</name>
<feature type="non-terminal residue" evidence="2">
    <location>
        <position position="1"/>
    </location>
</feature>
<dbReference type="GO" id="GO:0005581">
    <property type="term" value="C:collagen trimer"/>
    <property type="evidence" value="ECO:0007669"/>
    <property type="project" value="UniProtKB-KW"/>
</dbReference>
<evidence type="ECO:0000313" key="2">
    <source>
        <dbReference type="EMBL" id="SBR71011.1"/>
    </source>
</evidence>
<evidence type="ECO:0000256" key="1">
    <source>
        <dbReference type="SAM" id="MobiDB-lite"/>
    </source>
</evidence>